<sequence length="271" mass="30043">MKPKTVLYWTLSAVLYLGIVIGGYSIYASASTSSNTHEMNEVSGHSDINDHEHSSNGTGAVSEVKVNVGYQDHVITIDLKDANNRAPQLEISHEKVMHLIVVSADLEDYYHLHPADQGNGVFTQEADLKDNLYKVFVDISPKDLAYQVSPVEMHVGERTPLHEGNQLQADTVMEKTINDKTVELRIDSLAANHPTTLTFVSKDGKPDPYLGALGHVVILDEKGEQFIHVHPASADATVFNTQFNQPGIYKLWAEFKFGDQVNAYPFVIQVK</sequence>
<feature type="transmembrane region" description="Helical" evidence="2">
    <location>
        <begin position="7"/>
        <end position="27"/>
    </location>
</feature>
<accession>A0A7X2Z479</accession>
<comment type="caution">
    <text evidence="3">The sequence shown here is derived from an EMBL/GenBank/DDBJ whole genome shotgun (WGS) entry which is preliminary data.</text>
</comment>
<feature type="region of interest" description="Disordered" evidence="1">
    <location>
        <begin position="36"/>
        <end position="58"/>
    </location>
</feature>
<dbReference type="EMBL" id="WNZW01000011">
    <property type="protein sequence ID" value="MUG47253.1"/>
    <property type="molecule type" value="Genomic_DNA"/>
</dbReference>
<organism evidence="3 4">
    <name type="scientific">Paenibacillus woosongensis</name>
    <dbReference type="NCBI Taxonomy" id="307580"/>
    <lineage>
        <taxon>Bacteria</taxon>
        <taxon>Bacillati</taxon>
        <taxon>Bacillota</taxon>
        <taxon>Bacilli</taxon>
        <taxon>Bacillales</taxon>
        <taxon>Paenibacillaceae</taxon>
        <taxon>Paenibacillus</taxon>
    </lineage>
</organism>
<reference evidence="3 4" key="1">
    <citation type="submission" date="2019-11" db="EMBL/GenBank/DDBJ databases">
        <title>Draft genome sequences of five Paenibacillus species of dairy origin.</title>
        <authorList>
            <person name="Olajide A.M."/>
            <person name="Chen S."/>
            <person name="Lapointe G."/>
        </authorList>
    </citation>
    <scope>NUCLEOTIDE SEQUENCE [LARGE SCALE GENOMIC DNA]</scope>
    <source>
        <strain evidence="3 4">12CR55</strain>
    </source>
</reference>
<keyword evidence="2" id="KW-1133">Transmembrane helix</keyword>
<dbReference type="RefSeq" id="WP_155612633.1">
    <property type="nucleotide sequence ID" value="NZ_WNZW01000011.1"/>
</dbReference>
<evidence type="ECO:0000256" key="2">
    <source>
        <dbReference type="SAM" id="Phobius"/>
    </source>
</evidence>
<proteinExistence type="predicted"/>
<dbReference type="Proteomes" id="UP000447876">
    <property type="component" value="Unassembled WGS sequence"/>
</dbReference>
<gene>
    <name evidence="3" type="ORF">GNP95_20085</name>
</gene>
<keyword evidence="2" id="KW-0812">Transmembrane</keyword>
<evidence type="ECO:0000313" key="4">
    <source>
        <dbReference type="Proteomes" id="UP000447876"/>
    </source>
</evidence>
<name>A0A7X2Z479_9BACL</name>
<evidence type="ECO:0000256" key="1">
    <source>
        <dbReference type="SAM" id="MobiDB-lite"/>
    </source>
</evidence>
<dbReference type="AlphaFoldDB" id="A0A7X2Z479"/>
<evidence type="ECO:0008006" key="5">
    <source>
        <dbReference type="Google" id="ProtNLM"/>
    </source>
</evidence>
<evidence type="ECO:0000313" key="3">
    <source>
        <dbReference type="EMBL" id="MUG47253.1"/>
    </source>
</evidence>
<dbReference type="OrthoDB" id="128043at2"/>
<keyword evidence="2" id="KW-0472">Membrane</keyword>
<protein>
    <recommendedName>
        <fullName evidence="5">Secreted protein</fullName>
    </recommendedName>
</protein>